<sequence length="552" mass="59976">MPLNSATVLIVGSGPTGLVCALTLAQNGVPVRVIEKLTHFPNGQRGSSIMPRTLDLYQFLGVLDDVNRVGFMAPPMKQYDEDGGATVFPMFTPRLPSPAVPEPGVVFLGQAAACGILRKSLKKFNVDVELGVRLTSLDQDAAGVTVKVTRGQGDLAVEETLQAQYVVGADGARGVVRKLLGLSMLGETLQSKGFLFGDMEVKGLDNAYWHTWGMPPNDNVTLRPTERKSENIFSLIATGATLDRTKAVQDFQYYRHFVREVTKDPNLEIGKIEFLADWKANTRMAEALQKERVFIAGDAAHVHSPTGAQGMNSSIMDAVNLGWKLALVSNNLAKPSLLETYAEERLPVIKDMLYHSTALLKNTLDANRKSTANPWLRHDALLMLGVHYRWSSLVLDQRHSGEGEEPTNTYGSDIVSSIRAGDRAPDAPGLVNIRTGDICRLFDVYKVTYHTVLIFIDQAEDAGPALDIIAHYPVGRIYSVVIYPSSTAGMVDVPGADLAVHDHDHHACVGYGVPSGAGTKDLVIVRPDGFVGALVSGDVTGVESYFDEMYEI</sequence>
<dbReference type="EMBL" id="MU275924">
    <property type="protein sequence ID" value="KAI0046498.1"/>
    <property type="molecule type" value="Genomic_DNA"/>
</dbReference>
<comment type="caution">
    <text evidence="1">The sequence shown here is derived from an EMBL/GenBank/DDBJ whole genome shotgun (WGS) entry which is preliminary data.</text>
</comment>
<reference evidence="1" key="1">
    <citation type="submission" date="2021-02" db="EMBL/GenBank/DDBJ databases">
        <authorList>
            <consortium name="DOE Joint Genome Institute"/>
            <person name="Ahrendt S."/>
            <person name="Looney B.P."/>
            <person name="Miyauchi S."/>
            <person name="Morin E."/>
            <person name="Drula E."/>
            <person name="Courty P.E."/>
            <person name="Chicoki N."/>
            <person name="Fauchery L."/>
            <person name="Kohler A."/>
            <person name="Kuo A."/>
            <person name="Labutti K."/>
            <person name="Pangilinan J."/>
            <person name="Lipzen A."/>
            <person name="Riley R."/>
            <person name="Andreopoulos W."/>
            <person name="He G."/>
            <person name="Johnson J."/>
            <person name="Barry K.W."/>
            <person name="Grigoriev I.V."/>
            <person name="Nagy L."/>
            <person name="Hibbett D."/>
            <person name="Henrissat B."/>
            <person name="Matheny P.B."/>
            <person name="Labbe J."/>
            <person name="Martin F."/>
        </authorList>
    </citation>
    <scope>NUCLEOTIDE SEQUENCE</scope>
    <source>
        <strain evidence="1">FP105234-sp</strain>
    </source>
</reference>
<reference evidence="1" key="2">
    <citation type="journal article" date="2022" name="New Phytol.">
        <title>Evolutionary transition to the ectomycorrhizal habit in the genomes of a hyperdiverse lineage of mushroom-forming fungi.</title>
        <authorList>
            <person name="Looney B."/>
            <person name="Miyauchi S."/>
            <person name="Morin E."/>
            <person name="Drula E."/>
            <person name="Courty P.E."/>
            <person name="Kohler A."/>
            <person name="Kuo A."/>
            <person name="LaButti K."/>
            <person name="Pangilinan J."/>
            <person name="Lipzen A."/>
            <person name="Riley R."/>
            <person name="Andreopoulos W."/>
            <person name="He G."/>
            <person name="Johnson J."/>
            <person name="Nolan M."/>
            <person name="Tritt A."/>
            <person name="Barry K.W."/>
            <person name="Grigoriev I.V."/>
            <person name="Nagy L.G."/>
            <person name="Hibbett D."/>
            <person name="Henrissat B."/>
            <person name="Matheny P.B."/>
            <person name="Labbe J."/>
            <person name="Martin F.M."/>
        </authorList>
    </citation>
    <scope>NUCLEOTIDE SEQUENCE</scope>
    <source>
        <strain evidence="1">FP105234-sp</strain>
    </source>
</reference>
<gene>
    <name evidence="1" type="ORF">FA95DRAFT_1606861</name>
</gene>
<keyword evidence="2" id="KW-1185">Reference proteome</keyword>
<proteinExistence type="predicted"/>
<keyword evidence="1" id="KW-0503">Monooxygenase</keyword>
<dbReference type="Proteomes" id="UP000814033">
    <property type="component" value="Unassembled WGS sequence"/>
</dbReference>
<name>A0ACB8RQY5_9AGAM</name>
<evidence type="ECO:0000313" key="1">
    <source>
        <dbReference type="EMBL" id="KAI0046498.1"/>
    </source>
</evidence>
<evidence type="ECO:0000313" key="2">
    <source>
        <dbReference type="Proteomes" id="UP000814033"/>
    </source>
</evidence>
<organism evidence="1 2">
    <name type="scientific">Auriscalpium vulgare</name>
    <dbReference type="NCBI Taxonomy" id="40419"/>
    <lineage>
        <taxon>Eukaryota</taxon>
        <taxon>Fungi</taxon>
        <taxon>Dikarya</taxon>
        <taxon>Basidiomycota</taxon>
        <taxon>Agaricomycotina</taxon>
        <taxon>Agaricomycetes</taxon>
        <taxon>Russulales</taxon>
        <taxon>Auriscalpiaceae</taxon>
        <taxon>Auriscalpium</taxon>
    </lineage>
</organism>
<protein>
    <submittedName>
        <fullName evidence="1">Monooxygenase</fullName>
    </submittedName>
</protein>
<keyword evidence="1" id="KW-0560">Oxidoreductase</keyword>
<accession>A0ACB8RQY5</accession>